<name>A0A2N1UNS4_9BACT</name>
<comment type="caution">
    <text evidence="1">The sequence shown here is derived from an EMBL/GenBank/DDBJ whole genome shotgun (WGS) entry which is preliminary data.</text>
</comment>
<reference evidence="1 2" key="1">
    <citation type="journal article" date="2017" name="ISME J.">
        <title>Potential for microbial H2 and metal transformations associated with novel bacteria and archaea in deep terrestrial subsurface sediments.</title>
        <authorList>
            <person name="Hernsdorf A.W."/>
            <person name="Amano Y."/>
            <person name="Miyakawa K."/>
            <person name="Ise K."/>
            <person name="Suzuki Y."/>
            <person name="Anantharaman K."/>
            <person name="Probst A."/>
            <person name="Burstein D."/>
            <person name="Thomas B.C."/>
            <person name="Banfield J.F."/>
        </authorList>
    </citation>
    <scope>NUCLEOTIDE SEQUENCE [LARGE SCALE GENOMIC DNA]</scope>
    <source>
        <strain evidence="1">HGW-Kuenenbacteria-1</strain>
    </source>
</reference>
<accession>A0A2N1UNS4</accession>
<proteinExistence type="predicted"/>
<gene>
    <name evidence="1" type="ORF">CVV26_01550</name>
</gene>
<dbReference type="EMBL" id="PGYQ01000005">
    <property type="protein sequence ID" value="PKL72434.1"/>
    <property type="molecule type" value="Genomic_DNA"/>
</dbReference>
<dbReference type="Proteomes" id="UP000233414">
    <property type="component" value="Unassembled WGS sequence"/>
</dbReference>
<protein>
    <submittedName>
        <fullName evidence="1">Uncharacterized protein</fullName>
    </submittedName>
</protein>
<evidence type="ECO:0000313" key="2">
    <source>
        <dbReference type="Proteomes" id="UP000233414"/>
    </source>
</evidence>
<sequence length="73" mass="8582">MIREFEGGVDFTDLHQEGLEKTVENYEEVLKSLPLDVLKKLEGSLSEKFQELQKVSKETTDMLKLFYSREKKK</sequence>
<evidence type="ECO:0000313" key="1">
    <source>
        <dbReference type="EMBL" id="PKL72434.1"/>
    </source>
</evidence>
<organism evidence="1 2">
    <name type="scientific">Candidatus Kuenenbacteria bacterium HGW-Kuenenbacteria-1</name>
    <dbReference type="NCBI Taxonomy" id="2013812"/>
    <lineage>
        <taxon>Bacteria</taxon>
        <taxon>Candidatus Kueneniibacteriota</taxon>
    </lineage>
</organism>
<dbReference type="AlphaFoldDB" id="A0A2N1UNS4"/>